<evidence type="ECO:0000313" key="3">
    <source>
        <dbReference type="Proteomes" id="UP000282106"/>
    </source>
</evidence>
<sequence length="361" mass="37350">MSGPEHLPPDDRELEEFLAGQGPQLARYRAASREQPPPALDAQVLAQARAALPARRGVLQGWRLPLSLAATLVLGFGLLSRVQREPLPPAVLPAQQADGAEAAMLASGSAAAPLAEQQAAATARPAEAARSLAEAARRDQDRARARAALSANQAAMASARQREAEASAKQAAAVAAVPPPVLAQAEPTPTPTPTSTPAPPSPPPPPALMSMAPAPAPDGPGPAASLADANANANADAAVAAAPAAAWQARGPVAAKTAPRPLAQAAVATGAETAWRYRDDQGRVLELPPGRYRLRSAGGELLASGERRCIEGDREQLLGLGGEGDCRLWLEPLETEAGRRLLAGDCESDFKGEYRRLEPER</sequence>
<keyword evidence="3" id="KW-1185">Reference proteome</keyword>
<feature type="compositionally biased region" description="Basic and acidic residues" evidence="1">
    <location>
        <begin position="135"/>
        <end position="144"/>
    </location>
</feature>
<dbReference type="AlphaFoldDB" id="A0A3N0V9V6"/>
<feature type="compositionally biased region" description="Low complexity" evidence="1">
    <location>
        <begin position="178"/>
        <end position="187"/>
    </location>
</feature>
<feature type="compositionally biased region" description="Low complexity" evidence="1">
    <location>
        <begin position="116"/>
        <end position="134"/>
    </location>
</feature>
<organism evidence="2 3">
    <name type="scientific">Stagnimonas aquatica</name>
    <dbReference type="NCBI Taxonomy" id="2689987"/>
    <lineage>
        <taxon>Bacteria</taxon>
        <taxon>Pseudomonadati</taxon>
        <taxon>Pseudomonadota</taxon>
        <taxon>Gammaproteobacteria</taxon>
        <taxon>Nevskiales</taxon>
        <taxon>Nevskiaceae</taxon>
        <taxon>Stagnimonas</taxon>
    </lineage>
</organism>
<proteinExistence type="predicted"/>
<protein>
    <submittedName>
        <fullName evidence="2">Uncharacterized protein</fullName>
    </submittedName>
</protein>
<feature type="region of interest" description="Disordered" evidence="1">
    <location>
        <begin position="178"/>
        <end position="227"/>
    </location>
</feature>
<dbReference type="InParanoid" id="A0A3N0V9V6"/>
<feature type="region of interest" description="Disordered" evidence="1">
    <location>
        <begin position="116"/>
        <end position="149"/>
    </location>
</feature>
<dbReference type="Proteomes" id="UP000282106">
    <property type="component" value="Unassembled WGS sequence"/>
</dbReference>
<dbReference type="EMBL" id="RJVO01000004">
    <property type="protein sequence ID" value="ROH89567.1"/>
    <property type="molecule type" value="Genomic_DNA"/>
</dbReference>
<name>A0A3N0V9V6_9GAMM</name>
<accession>A0A3N0V9V6</accession>
<evidence type="ECO:0000313" key="2">
    <source>
        <dbReference type="EMBL" id="ROH89567.1"/>
    </source>
</evidence>
<reference evidence="2 3" key="1">
    <citation type="submission" date="2018-10" db="EMBL/GenBank/DDBJ databases">
        <authorList>
            <person name="Chen W.-M."/>
        </authorList>
    </citation>
    <scope>NUCLEOTIDE SEQUENCE [LARGE SCALE GENOMIC DNA]</scope>
    <source>
        <strain evidence="2 3">THS-13</strain>
    </source>
</reference>
<evidence type="ECO:0000256" key="1">
    <source>
        <dbReference type="SAM" id="MobiDB-lite"/>
    </source>
</evidence>
<gene>
    <name evidence="2" type="ORF">ED208_10590</name>
</gene>
<comment type="caution">
    <text evidence="2">The sequence shown here is derived from an EMBL/GenBank/DDBJ whole genome shotgun (WGS) entry which is preliminary data.</text>
</comment>
<dbReference type="RefSeq" id="WP_123211864.1">
    <property type="nucleotide sequence ID" value="NZ_RJVO01000004.1"/>
</dbReference>
<feature type="compositionally biased region" description="Pro residues" evidence="1">
    <location>
        <begin position="188"/>
        <end position="207"/>
    </location>
</feature>